<keyword evidence="15 19" id="KW-0342">GTP-binding</keyword>
<keyword evidence="11 20" id="KW-0808">Transferase</keyword>
<keyword evidence="13 20" id="KW-0418">Kinase</keyword>
<evidence type="ECO:0000256" key="15">
    <source>
        <dbReference type="ARBA" id="ARBA00023134"/>
    </source>
</evidence>
<evidence type="ECO:0000313" key="21">
    <source>
        <dbReference type="Proteomes" id="UP000215459"/>
    </source>
</evidence>
<comment type="catalytic activity">
    <reaction evidence="3">
        <text>adenosylcob(III)inamide + GTP = adenosylcob(III)inamide phosphate + GDP + H(+)</text>
        <dbReference type="Rhea" id="RHEA:15765"/>
        <dbReference type="ChEBI" id="CHEBI:2480"/>
        <dbReference type="ChEBI" id="CHEBI:15378"/>
        <dbReference type="ChEBI" id="CHEBI:37565"/>
        <dbReference type="ChEBI" id="CHEBI:58189"/>
        <dbReference type="ChEBI" id="CHEBI:58502"/>
        <dbReference type="EC" id="2.7.1.156"/>
    </reaction>
</comment>
<dbReference type="EC" id="2.7.7.62" evidence="9"/>
<dbReference type="Gene3D" id="3.40.50.300">
    <property type="entry name" value="P-loop containing nucleotide triphosphate hydrolases"/>
    <property type="match status" value="1"/>
</dbReference>
<dbReference type="GO" id="GO:0009236">
    <property type="term" value="P:cobalamin biosynthetic process"/>
    <property type="evidence" value="ECO:0007669"/>
    <property type="project" value="UniProtKB-UniPathway"/>
</dbReference>
<keyword evidence="12 19" id="KW-0547">Nucleotide-binding</keyword>
<dbReference type="SUPFAM" id="SSF52540">
    <property type="entry name" value="P-loop containing nucleoside triphosphate hydrolases"/>
    <property type="match status" value="1"/>
</dbReference>
<dbReference type="PANTHER" id="PTHR34848">
    <property type="match status" value="1"/>
</dbReference>
<reference evidence="20 21" key="1">
    <citation type="submission" date="2017-07" db="EMBL/GenBank/DDBJ databases">
        <title>The genome sequence of Paludifilum halophilum highlights mechanisms for microbial adaptation to high salt environemnts.</title>
        <authorList>
            <person name="Belbahri L."/>
        </authorList>
    </citation>
    <scope>NUCLEOTIDE SEQUENCE [LARGE SCALE GENOMIC DNA]</scope>
    <source>
        <strain evidence="20 21">DSM 102817</strain>
    </source>
</reference>
<evidence type="ECO:0000256" key="7">
    <source>
        <dbReference type="ARBA" id="ARBA00007490"/>
    </source>
</evidence>
<evidence type="ECO:0000256" key="9">
    <source>
        <dbReference type="ARBA" id="ARBA00012523"/>
    </source>
</evidence>
<evidence type="ECO:0000256" key="12">
    <source>
        <dbReference type="ARBA" id="ARBA00022741"/>
    </source>
</evidence>
<name>A0A235B6S7_9BACL</name>
<keyword evidence="10" id="KW-0169">Cobalamin biosynthesis</keyword>
<evidence type="ECO:0000256" key="5">
    <source>
        <dbReference type="ARBA" id="ARBA00004692"/>
    </source>
</evidence>
<keyword evidence="14" id="KW-0067">ATP-binding</keyword>
<feature type="binding site" evidence="19">
    <location>
        <position position="60"/>
    </location>
    <ligand>
        <name>GTP</name>
        <dbReference type="ChEBI" id="CHEBI:37565"/>
    </ligand>
</feature>
<evidence type="ECO:0000256" key="19">
    <source>
        <dbReference type="PIRSR" id="PIRSR006135-2"/>
    </source>
</evidence>
<dbReference type="Pfam" id="PF02283">
    <property type="entry name" value="CobU"/>
    <property type="match status" value="1"/>
</dbReference>
<dbReference type="NCBIfam" id="NF004469">
    <property type="entry name" value="PRK05800.1"/>
    <property type="match status" value="1"/>
</dbReference>
<dbReference type="InterPro" id="IPR027417">
    <property type="entry name" value="P-loop_NTPase"/>
</dbReference>
<dbReference type="OrthoDB" id="9799422at2"/>
<feature type="binding site" evidence="19">
    <location>
        <begin position="7"/>
        <end position="14"/>
    </location>
    <ligand>
        <name>GTP</name>
        <dbReference type="ChEBI" id="CHEBI:37565"/>
    </ligand>
</feature>
<proteinExistence type="inferred from homology"/>
<feature type="binding site" evidence="19">
    <location>
        <begin position="49"/>
        <end position="52"/>
    </location>
    <ligand>
        <name>GTP</name>
        <dbReference type="ChEBI" id="CHEBI:37565"/>
    </ligand>
</feature>
<dbReference type="GO" id="GO:0008820">
    <property type="term" value="F:cobinamide phosphate guanylyltransferase activity"/>
    <property type="evidence" value="ECO:0007669"/>
    <property type="project" value="UniProtKB-EC"/>
</dbReference>
<comment type="catalytic activity">
    <reaction evidence="2">
        <text>adenosylcob(III)inamide phosphate + GTP + H(+) = adenosylcob(III)inamide-GDP + diphosphate</text>
        <dbReference type="Rhea" id="RHEA:22712"/>
        <dbReference type="ChEBI" id="CHEBI:15378"/>
        <dbReference type="ChEBI" id="CHEBI:33019"/>
        <dbReference type="ChEBI" id="CHEBI:37565"/>
        <dbReference type="ChEBI" id="CHEBI:58502"/>
        <dbReference type="ChEBI" id="CHEBI:60487"/>
        <dbReference type="EC" id="2.7.7.62"/>
    </reaction>
</comment>
<dbReference type="RefSeq" id="WP_094264551.1">
    <property type="nucleotide sequence ID" value="NZ_NOWF01000006.1"/>
</dbReference>
<keyword evidence="20" id="KW-0548">Nucleotidyltransferase</keyword>
<dbReference type="CDD" id="cd00544">
    <property type="entry name" value="CobU"/>
    <property type="match status" value="1"/>
</dbReference>
<comment type="catalytic activity">
    <reaction evidence="1">
        <text>adenosylcob(III)inamide + ATP = adenosylcob(III)inamide phosphate + ADP + H(+)</text>
        <dbReference type="Rhea" id="RHEA:15769"/>
        <dbReference type="ChEBI" id="CHEBI:2480"/>
        <dbReference type="ChEBI" id="CHEBI:15378"/>
        <dbReference type="ChEBI" id="CHEBI:30616"/>
        <dbReference type="ChEBI" id="CHEBI:58502"/>
        <dbReference type="ChEBI" id="CHEBI:456216"/>
        <dbReference type="EC" id="2.7.1.156"/>
    </reaction>
</comment>
<evidence type="ECO:0000256" key="3">
    <source>
        <dbReference type="ARBA" id="ARBA00001522"/>
    </source>
</evidence>
<feature type="active site" description="GMP-histidine intermediate" evidence="18">
    <location>
        <position position="48"/>
    </location>
</feature>
<evidence type="ECO:0000256" key="8">
    <source>
        <dbReference type="ARBA" id="ARBA00012016"/>
    </source>
</evidence>
<evidence type="ECO:0000256" key="13">
    <source>
        <dbReference type="ARBA" id="ARBA00022777"/>
    </source>
</evidence>
<dbReference type="PIRSF" id="PIRSF006135">
    <property type="entry name" value="CobU"/>
    <property type="match status" value="1"/>
</dbReference>
<comment type="pathway">
    <text evidence="5">Cofactor biosynthesis; adenosylcobalamin biosynthesis; adenosylcobalamin from cob(II)yrinate a,c-diamide: step 6/7.</text>
</comment>
<evidence type="ECO:0000256" key="4">
    <source>
        <dbReference type="ARBA" id="ARBA00003889"/>
    </source>
</evidence>
<dbReference type="EC" id="2.7.1.156" evidence="8"/>
<evidence type="ECO:0000256" key="10">
    <source>
        <dbReference type="ARBA" id="ARBA00022573"/>
    </source>
</evidence>
<evidence type="ECO:0000256" key="14">
    <source>
        <dbReference type="ARBA" id="ARBA00022840"/>
    </source>
</evidence>
<organism evidence="20 21">
    <name type="scientific">Paludifilum halophilum</name>
    <dbReference type="NCBI Taxonomy" id="1642702"/>
    <lineage>
        <taxon>Bacteria</taxon>
        <taxon>Bacillati</taxon>
        <taxon>Bacillota</taxon>
        <taxon>Bacilli</taxon>
        <taxon>Bacillales</taxon>
        <taxon>Thermoactinomycetaceae</taxon>
        <taxon>Paludifilum</taxon>
    </lineage>
</organism>
<dbReference type="GO" id="GO:0005525">
    <property type="term" value="F:GTP binding"/>
    <property type="evidence" value="ECO:0007669"/>
    <property type="project" value="UniProtKB-KW"/>
</dbReference>
<dbReference type="GO" id="GO:0043752">
    <property type="term" value="F:adenosylcobinamide kinase activity"/>
    <property type="evidence" value="ECO:0007669"/>
    <property type="project" value="UniProtKB-EC"/>
</dbReference>
<evidence type="ECO:0000256" key="11">
    <source>
        <dbReference type="ARBA" id="ARBA00022679"/>
    </source>
</evidence>
<feature type="binding site" evidence="19">
    <location>
        <position position="80"/>
    </location>
    <ligand>
        <name>GTP</name>
        <dbReference type="ChEBI" id="CHEBI:37565"/>
    </ligand>
</feature>
<comment type="pathway">
    <text evidence="6">Cofactor biosynthesis; adenosylcobalamin biosynthesis; adenosylcobalamin from cob(II)yrinate a,c-diamide: step 5/7.</text>
</comment>
<dbReference type="AlphaFoldDB" id="A0A235B6S7"/>
<keyword evidence="21" id="KW-1185">Reference proteome</keyword>
<evidence type="ECO:0000256" key="2">
    <source>
        <dbReference type="ARBA" id="ARBA00000711"/>
    </source>
</evidence>
<evidence type="ECO:0000256" key="17">
    <source>
        <dbReference type="ARBA" id="ARBA00030571"/>
    </source>
</evidence>
<evidence type="ECO:0000256" key="16">
    <source>
        <dbReference type="ARBA" id="ARBA00029570"/>
    </source>
</evidence>
<accession>A0A235B6S7</accession>
<gene>
    <name evidence="20" type="ORF">CHM34_10385</name>
</gene>
<comment type="caution">
    <text evidence="20">The sequence shown here is derived from an EMBL/GenBank/DDBJ whole genome shotgun (WGS) entry which is preliminary data.</text>
</comment>
<evidence type="ECO:0000256" key="6">
    <source>
        <dbReference type="ARBA" id="ARBA00005159"/>
    </source>
</evidence>
<dbReference type="UniPathway" id="UPA00148">
    <property type="reaction ID" value="UER00236"/>
</dbReference>
<dbReference type="InterPro" id="IPR003203">
    <property type="entry name" value="CobU/CobP"/>
</dbReference>
<protein>
    <recommendedName>
        <fullName evidence="16">Adenosylcobinamide kinase</fullName>
        <ecNumber evidence="8">2.7.1.156</ecNumber>
        <ecNumber evidence="9">2.7.7.62</ecNumber>
    </recommendedName>
    <alternativeName>
        <fullName evidence="17">Adenosylcobinamide-phosphate guanylyltransferase</fullName>
    </alternativeName>
</protein>
<dbReference type="GO" id="GO:0005524">
    <property type="term" value="F:ATP binding"/>
    <property type="evidence" value="ECO:0007669"/>
    <property type="project" value="UniProtKB-KW"/>
</dbReference>
<feature type="binding site" evidence="19">
    <location>
        <begin position="32"/>
        <end position="34"/>
    </location>
    <ligand>
        <name>GTP</name>
        <dbReference type="ChEBI" id="CHEBI:37565"/>
    </ligand>
</feature>
<dbReference type="PANTHER" id="PTHR34848:SF1">
    <property type="entry name" value="BIFUNCTIONAL ADENOSYLCOBALAMIN BIOSYNTHESIS PROTEIN COBU"/>
    <property type="match status" value="1"/>
</dbReference>
<sequence>MIRLVTGGVRSGKSGFAERMAARLEDEVLYVATGVAGDTEMEHRVAAHRRRRPASWGLLEEPLQLPERLSGVKERVLLVDCLSTWTANRMMRLSEEEVNEDQGMFGKQMEQETDRLLSVLEKKEAILVTSEVGLGGVLPSKMGRMFQDALGSVNQRVARAAGEVWMVVSGVPWRVKG</sequence>
<evidence type="ECO:0000256" key="18">
    <source>
        <dbReference type="PIRSR" id="PIRSR006135-1"/>
    </source>
</evidence>
<evidence type="ECO:0000313" key="20">
    <source>
        <dbReference type="EMBL" id="OYD07315.1"/>
    </source>
</evidence>
<dbReference type="EMBL" id="NOWF01000006">
    <property type="protein sequence ID" value="OYD07315.1"/>
    <property type="molecule type" value="Genomic_DNA"/>
</dbReference>
<evidence type="ECO:0000256" key="1">
    <source>
        <dbReference type="ARBA" id="ARBA00000312"/>
    </source>
</evidence>
<dbReference type="Proteomes" id="UP000215459">
    <property type="component" value="Unassembled WGS sequence"/>
</dbReference>
<comment type="function">
    <text evidence="4">Catalyzes ATP-dependent phosphorylation of adenosylcobinamide and addition of GMP to adenosylcobinamide phosphate.</text>
</comment>
<comment type="similarity">
    <text evidence="7">Belongs to the CobU/CobP family.</text>
</comment>